<dbReference type="InterPro" id="IPR029063">
    <property type="entry name" value="SAM-dependent_MTases_sf"/>
</dbReference>
<dbReference type="GeneID" id="2909914"/>
<dbReference type="EMBL" id="CP017555">
    <property type="protein sequence ID" value="AOW02299.1"/>
    <property type="molecule type" value="Genomic_DNA"/>
</dbReference>
<dbReference type="VEuPathDB" id="FungiDB:YALI0_C03718g"/>
<dbReference type="Gene3D" id="3.40.50.150">
    <property type="entry name" value="Vaccinia Virus protein VP39"/>
    <property type="match status" value="1"/>
</dbReference>
<dbReference type="AlphaFoldDB" id="A0A1D8N9J1"/>
<dbReference type="PANTHER" id="PTHR14614:SF156">
    <property type="entry name" value="PROTEIN-LYSINE N-METHYLTRANSFERASE EFM2"/>
    <property type="match status" value="1"/>
</dbReference>
<dbReference type="GO" id="GO:0008757">
    <property type="term" value="F:S-adenosylmethionine-dependent methyltransferase activity"/>
    <property type="evidence" value="ECO:0007669"/>
    <property type="project" value="UniProtKB-ARBA"/>
</dbReference>
<dbReference type="VEuPathDB" id="FungiDB:YALI1_C04962g"/>
<sequence length="296" mass="33787">MTEPDPPQLYTKPSADELITLLEKHSQNVIHNFESGVSNDPHNFYQWLTTLCASPLAWIEDEDQRDEIWQKAAQRIAERSGRTANPKMLRKIEIDTLPTISLVEPPLTGDFLGLKTWGSSFVLSQIFVSTPDLLKDTVLELGSGTGLCGIATSLLGHPTIATDLPEIVGNLETNFVENKIENFKTRTLDWTNPGSFLEDETTPNKYTTVVLADPVYSENHPPWIRDMLEQFLDRKSDSRAVICVPLRRKFDEVREQLWKLLDEAGFIRVRGGEVDDKDEFGHMVYTWGEWKWRDIV</sequence>
<accession>A0A1D8N9J1</accession>
<dbReference type="Pfam" id="PF10294">
    <property type="entry name" value="Methyltransf_16"/>
    <property type="match status" value="1"/>
</dbReference>
<dbReference type="OMA" id="CWWSIWG"/>
<name>A0A1D8N9J1_YARLL</name>
<protein>
    <submittedName>
        <fullName evidence="1">Uncharacterized protein</fullName>
    </submittedName>
</protein>
<dbReference type="eggNOG" id="KOG2793">
    <property type="taxonomic scope" value="Eukaryota"/>
</dbReference>
<dbReference type="CDD" id="cd02440">
    <property type="entry name" value="AdoMet_MTases"/>
    <property type="match status" value="1"/>
</dbReference>
<dbReference type="KEGG" id="yli:2909914"/>
<evidence type="ECO:0000313" key="1">
    <source>
        <dbReference type="EMBL" id="AOW02299.1"/>
    </source>
</evidence>
<evidence type="ECO:0000313" key="2">
    <source>
        <dbReference type="Proteomes" id="UP000182444"/>
    </source>
</evidence>
<dbReference type="PANTHER" id="PTHR14614">
    <property type="entry name" value="HEPATOCELLULAR CARCINOMA-ASSOCIATED ANTIGEN"/>
    <property type="match status" value="1"/>
</dbReference>
<organism evidence="1 2">
    <name type="scientific">Yarrowia lipolytica</name>
    <name type="common">Candida lipolytica</name>
    <dbReference type="NCBI Taxonomy" id="4952"/>
    <lineage>
        <taxon>Eukaryota</taxon>
        <taxon>Fungi</taxon>
        <taxon>Dikarya</taxon>
        <taxon>Ascomycota</taxon>
        <taxon>Saccharomycotina</taxon>
        <taxon>Dipodascomycetes</taxon>
        <taxon>Dipodascales</taxon>
        <taxon>Dipodascales incertae sedis</taxon>
        <taxon>Yarrowia</taxon>
    </lineage>
</organism>
<reference evidence="1 2" key="1">
    <citation type="journal article" date="2016" name="PLoS ONE">
        <title>Sequence Assembly of Yarrowia lipolytica Strain W29/CLIB89 Shows Transposable Element Diversity.</title>
        <authorList>
            <person name="Magnan C."/>
            <person name="Yu J."/>
            <person name="Chang I."/>
            <person name="Jahn E."/>
            <person name="Kanomata Y."/>
            <person name="Wu J."/>
            <person name="Zeller M."/>
            <person name="Oakes M."/>
            <person name="Baldi P."/>
            <person name="Sandmeyer S."/>
        </authorList>
    </citation>
    <scope>NUCLEOTIDE SEQUENCE [LARGE SCALE GENOMIC DNA]</scope>
    <source>
        <strain evidence="2">CLIB89(W29)</strain>
    </source>
</reference>
<dbReference type="Proteomes" id="UP000182444">
    <property type="component" value="Chromosome 1C"/>
</dbReference>
<gene>
    <name evidence="1" type="ORF">YALI1_C04962g</name>
</gene>
<dbReference type="GO" id="GO:0005829">
    <property type="term" value="C:cytosol"/>
    <property type="evidence" value="ECO:0007669"/>
    <property type="project" value="TreeGrafter"/>
</dbReference>
<dbReference type="OrthoDB" id="433955at2759"/>
<proteinExistence type="predicted"/>
<dbReference type="SUPFAM" id="SSF53335">
    <property type="entry name" value="S-adenosyl-L-methionine-dependent methyltransferases"/>
    <property type="match status" value="1"/>
</dbReference>
<dbReference type="InterPro" id="IPR019410">
    <property type="entry name" value="Methyltransf_16"/>
</dbReference>
<dbReference type="RefSeq" id="XP_501411.1">
    <property type="nucleotide sequence ID" value="XM_501411.3"/>
</dbReference>